<dbReference type="InterPro" id="IPR000182">
    <property type="entry name" value="GNAT_dom"/>
</dbReference>
<dbReference type="Pfam" id="PF00583">
    <property type="entry name" value="Acetyltransf_1"/>
    <property type="match status" value="1"/>
</dbReference>
<protein>
    <recommendedName>
        <fullName evidence="3">N-acetyltransferase domain-containing protein</fullName>
    </recommendedName>
</protein>
<organism evidence="4 5">
    <name type="scientific">Zobellella denitrificans</name>
    <dbReference type="NCBI Taxonomy" id="347534"/>
    <lineage>
        <taxon>Bacteria</taxon>
        <taxon>Pseudomonadati</taxon>
        <taxon>Pseudomonadota</taxon>
        <taxon>Gammaproteobacteria</taxon>
        <taxon>Aeromonadales</taxon>
        <taxon>Aeromonadaceae</taxon>
        <taxon>Zobellella</taxon>
    </lineage>
</organism>
<dbReference type="RefSeq" id="WP_096779319.1">
    <property type="nucleotide sequence ID" value="NZ_CP012621.1"/>
</dbReference>
<dbReference type="KEGG" id="zdf:AN401_10445"/>
<evidence type="ECO:0000259" key="3">
    <source>
        <dbReference type="PROSITE" id="PS51186"/>
    </source>
</evidence>
<sequence>MSLLSIAPITEAAWPQILALQAECYQEVEPESEAVLRSKWRASPATCLQCRDRGGALLGYLLSHPWPHAGLPALHREYEIAGPCDRLYLHDLAVSPRAHGLGVGKGLVAALLDRARAQGCARISLVSVQGSEGFWARFGFRPLRNADLCASYGDAPRAMELEL</sequence>
<dbReference type="AlphaFoldDB" id="A0A291HQ09"/>
<feature type="domain" description="N-acetyltransferase" evidence="3">
    <location>
        <begin position="4"/>
        <end position="163"/>
    </location>
</feature>
<dbReference type="CDD" id="cd04301">
    <property type="entry name" value="NAT_SF"/>
    <property type="match status" value="1"/>
</dbReference>
<evidence type="ECO:0000256" key="2">
    <source>
        <dbReference type="ARBA" id="ARBA00023315"/>
    </source>
</evidence>
<keyword evidence="1" id="KW-0808">Transferase</keyword>
<dbReference type="GO" id="GO:0016747">
    <property type="term" value="F:acyltransferase activity, transferring groups other than amino-acyl groups"/>
    <property type="evidence" value="ECO:0007669"/>
    <property type="project" value="InterPro"/>
</dbReference>
<evidence type="ECO:0000256" key="1">
    <source>
        <dbReference type="ARBA" id="ARBA00022679"/>
    </source>
</evidence>
<dbReference type="PROSITE" id="PS51186">
    <property type="entry name" value="GNAT"/>
    <property type="match status" value="1"/>
</dbReference>
<dbReference type="Gene3D" id="3.40.630.30">
    <property type="match status" value="1"/>
</dbReference>
<dbReference type="Proteomes" id="UP000217763">
    <property type="component" value="Chromosome"/>
</dbReference>
<evidence type="ECO:0000313" key="4">
    <source>
        <dbReference type="EMBL" id="ATG74224.1"/>
    </source>
</evidence>
<dbReference type="PANTHER" id="PTHR43877">
    <property type="entry name" value="AMINOALKYLPHOSPHONATE N-ACETYLTRANSFERASE-RELATED-RELATED"/>
    <property type="match status" value="1"/>
</dbReference>
<accession>A0A291HQ09</accession>
<dbReference type="InterPro" id="IPR050832">
    <property type="entry name" value="Bact_Acetyltransf"/>
</dbReference>
<evidence type="ECO:0000313" key="5">
    <source>
        <dbReference type="Proteomes" id="UP000217763"/>
    </source>
</evidence>
<keyword evidence="2" id="KW-0012">Acyltransferase</keyword>
<dbReference type="InterPro" id="IPR016181">
    <property type="entry name" value="Acyl_CoA_acyltransferase"/>
</dbReference>
<gene>
    <name evidence="4" type="ORF">AN401_10445</name>
</gene>
<reference evidence="5" key="1">
    <citation type="submission" date="2015-09" db="EMBL/GenBank/DDBJ databases">
        <authorList>
            <person name="Shao Z."/>
            <person name="Wang L."/>
        </authorList>
    </citation>
    <scope>NUCLEOTIDE SEQUENCE [LARGE SCALE GENOMIC DNA]</scope>
    <source>
        <strain evidence="5">F13-1</strain>
    </source>
</reference>
<dbReference type="EMBL" id="CP012621">
    <property type="protein sequence ID" value="ATG74224.1"/>
    <property type="molecule type" value="Genomic_DNA"/>
</dbReference>
<proteinExistence type="predicted"/>
<keyword evidence="5" id="KW-1185">Reference proteome</keyword>
<name>A0A291HQ09_9GAMM</name>
<dbReference type="SUPFAM" id="SSF55729">
    <property type="entry name" value="Acyl-CoA N-acyltransferases (Nat)"/>
    <property type="match status" value="1"/>
</dbReference>